<comment type="caution">
    <text evidence="3">The sequence shown here is derived from an EMBL/GenBank/DDBJ whole genome shotgun (WGS) entry which is preliminary data.</text>
</comment>
<dbReference type="InterPro" id="IPR051398">
    <property type="entry name" value="Polysacch_Deacetylase"/>
</dbReference>
<dbReference type="GO" id="GO:0016810">
    <property type="term" value="F:hydrolase activity, acting on carbon-nitrogen (but not peptide) bonds"/>
    <property type="evidence" value="ECO:0007669"/>
    <property type="project" value="InterPro"/>
</dbReference>
<dbReference type="CDD" id="cd10967">
    <property type="entry name" value="CE4_GLA_like_6s"/>
    <property type="match status" value="1"/>
</dbReference>
<dbReference type="Proteomes" id="UP000657006">
    <property type="component" value="Unassembled WGS sequence"/>
</dbReference>
<keyword evidence="1" id="KW-0732">Signal</keyword>
<dbReference type="EMBL" id="JACRSQ010000008">
    <property type="protein sequence ID" value="MBC8543360.1"/>
    <property type="molecule type" value="Genomic_DNA"/>
</dbReference>
<proteinExistence type="predicted"/>
<dbReference type="GO" id="GO:0005975">
    <property type="term" value="P:carbohydrate metabolic process"/>
    <property type="evidence" value="ECO:0007669"/>
    <property type="project" value="InterPro"/>
</dbReference>
<reference evidence="3" key="1">
    <citation type="submission" date="2020-08" db="EMBL/GenBank/DDBJ databases">
        <title>Genome public.</title>
        <authorList>
            <person name="Liu C."/>
            <person name="Sun Q."/>
        </authorList>
    </citation>
    <scope>NUCLEOTIDE SEQUENCE</scope>
    <source>
        <strain evidence="3">NSJ-32</strain>
    </source>
</reference>
<dbReference type="InterPro" id="IPR011330">
    <property type="entry name" value="Glyco_hydro/deAcase_b/a-brl"/>
</dbReference>
<dbReference type="AlphaFoldDB" id="A0A926DU77"/>
<dbReference type="PANTHER" id="PTHR34216:SF11">
    <property type="entry name" value="CHITOOLIGOSACCHARIDE DEACETYLASE"/>
    <property type="match status" value="1"/>
</dbReference>
<dbReference type="PROSITE" id="PS51677">
    <property type="entry name" value="NODB"/>
    <property type="match status" value="1"/>
</dbReference>
<dbReference type="PANTHER" id="PTHR34216">
    <property type="match status" value="1"/>
</dbReference>
<gene>
    <name evidence="3" type="ORF">H8730_07365</name>
</gene>
<organism evidence="3 4">
    <name type="scientific">Bianquea renquensis</name>
    <dbReference type="NCBI Taxonomy" id="2763661"/>
    <lineage>
        <taxon>Bacteria</taxon>
        <taxon>Bacillati</taxon>
        <taxon>Bacillota</taxon>
        <taxon>Clostridia</taxon>
        <taxon>Eubacteriales</taxon>
        <taxon>Bianqueaceae</taxon>
        <taxon>Bianquea</taxon>
    </lineage>
</organism>
<evidence type="ECO:0000313" key="4">
    <source>
        <dbReference type="Proteomes" id="UP000657006"/>
    </source>
</evidence>
<evidence type="ECO:0000313" key="3">
    <source>
        <dbReference type="EMBL" id="MBC8543360.1"/>
    </source>
</evidence>
<sequence length="243" mass="28565">MQWKAVTFSYDDGVTQDIRLIELLNQYGLKCTFNLNSELLGKKGILIRENKRIAHYKIHPEDVKFIYDGHEVAAHTLTHPNLTGLDEAEIIRQVEQDRINLSELVGYEVVGMAYPCGGVNNNERVADIIRENTHIRYCRTITDTESFDIQENLYRLNPNVYHIMEFDRLMKMGEQFVELSADKPQIFYIWGHSYEMDYRPDYWNKLEEFFKLISNRKDMVYGTNAEVLQHFHLLSGSRTSMEV</sequence>
<dbReference type="Pfam" id="PF01522">
    <property type="entry name" value="Polysacc_deac_1"/>
    <property type="match status" value="1"/>
</dbReference>
<evidence type="ECO:0000259" key="2">
    <source>
        <dbReference type="PROSITE" id="PS51677"/>
    </source>
</evidence>
<accession>A0A926DU77</accession>
<protein>
    <submittedName>
        <fullName evidence="3">Polysaccharide deacetylase family protein</fullName>
    </submittedName>
</protein>
<evidence type="ECO:0000256" key="1">
    <source>
        <dbReference type="ARBA" id="ARBA00022729"/>
    </source>
</evidence>
<dbReference type="InterPro" id="IPR002509">
    <property type="entry name" value="NODB_dom"/>
</dbReference>
<feature type="domain" description="NodB homology" evidence="2">
    <location>
        <begin position="4"/>
        <end position="222"/>
    </location>
</feature>
<name>A0A926DU77_9FIRM</name>
<dbReference type="SUPFAM" id="SSF88713">
    <property type="entry name" value="Glycoside hydrolase/deacetylase"/>
    <property type="match status" value="1"/>
</dbReference>
<keyword evidence="4" id="KW-1185">Reference proteome</keyword>
<dbReference type="Gene3D" id="3.20.20.370">
    <property type="entry name" value="Glycoside hydrolase/deacetylase"/>
    <property type="match status" value="1"/>
</dbReference>